<proteinExistence type="predicted"/>
<dbReference type="RefSeq" id="XP_020896803.1">
    <property type="nucleotide sequence ID" value="XM_021041144.2"/>
</dbReference>
<organism evidence="2 3">
    <name type="scientific">Exaiptasia diaphana</name>
    <name type="common">Tropical sea anemone</name>
    <name type="synonym">Aiptasia pulchella</name>
    <dbReference type="NCBI Taxonomy" id="2652724"/>
    <lineage>
        <taxon>Eukaryota</taxon>
        <taxon>Metazoa</taxon>
        <taxon>Cnidaria</taxon>
        <taxon>Anthozoa</taxon>
        <taxon>Hexacorallia</taxon>
        <taxon>Actiniaria</taxon>
        <taxon>Aiptasiidae</taxon>
        <taxon>Exaiptasia</taxon>
    </lineage>
</organism>
<evidence type="ECO:0000313" key="3">
    <source>
        <dbReference type="Proteomes" id="UP000887567"/>
    </source>
</evidence>
<dbReference type="EnsemblMetazoa" id="XM_021041144.2">
    <property type="protein sequence ID" value="XP_020896803.1"/>
    <property type="gene ID" value="LOC110235668"/>
</dbReference>
<protein>
    <submittedName>
        <fullName evidence="2">Uncharacterized protein</fullName>
    </submittedName>
</protein>
<name>A0A913X047_EXADI</name>
<dbReference type="OrthoDB" id="5990379at2759"/>
<dbReference type="Proteomes" id="UP000887567">
    <property type="component" value="Unplaced"/>
</dbReference>
<feature type="region of interest" description="Disordered" evidence="1">
    <location>
        <begin position="123"/>
        <end position="161"/>
    </location>
</feature>
<accession>A0A913X047</accession>
<dbReference type="KEGG" id="epa:110235668"/>
<evidence type="ECO:0000313" key="2">
    <source>
        <dbReference type="EnsemblMetazoa" id="XP_020896803.1"/>
    </source>
</evidence>
<dbReference type="AlphaFoldDB" id="A0A913X047"/>
<dbReference type="GeneID" id="110235668"/>
<feature type="region of interest" description="Disordered" evidence="1">
    <location>
        <begin position="206"/>
        <end position="237"/>
    </location>
</feature>
<keyword evidence="3" id="KW-1185">Reference proteome</keyword>
<evidence type="ECO:0000256" key="1">
    <source>
        <dbReference type="SAM" id="MobiDB-lite"/>
    </source>
</evidence>
<reference evidence="2" key="1">
    <citation type="submission" date="2022-11" db="UniProtKB">
        <authorList>
            <consortium name="EnsemblMetazoa"/>
        </authorList>
    </citation>
    <scope>IDENTIFICATION</scope>
</reference>
<sequence>MEITPTKSMSSYIERLRARLNYAYNLARKGADKSSSQNKKRYDVRARDIALKPGDRVLVRNLSVRGKHKLSDRWEETVHLVVKRNGDLPVYVIQPELGGKLRTIHRNLLLTVDRAFQPVVVPPAPRGRAQVPPEARPRRRRLLPQVPQRPKSCNADTSDTIVDEDEDDPILITVSSEPQAVNQQDAEVEECPQHNAELNQEISEEHAAGPPAPVVSDPQDLATEPEQRTRSGRVLRKPQRLMDDPVWARKAEAVVSIINSQNQMASKNWNFH</sequence>